<comment type="subcellular location">
    <subcellularLocation>
        <location evidence="1">Cytoplasm</location>
    </subcellularLocation>
</comment>
<accession>A0A399RTN2</accession>
<dbReference type="GO" id="GO:0005829">
    <property type="term" value="C:cytosol"/>
    <property type="evidence" value="ECO:0007669"/>
    <property type="project" value="UniProtKB-ARBA"/>
</dbReference>
<dbReference type="InterPro" id="IPR011129">
    <property type="entry name" value="CSD"/>
</dbReference>
<name>A0A399RTN2_9BACT</name>
<evidence type="ECO:0000259" key="3">
    <source>
        <dbReference type="PROSITE" id="PS51857"/>
    </source>
</evidence>
<dbReference type="Gene3D" id="2.40.50.140">
    <property type="entry name" value="Nucleic acid-binding proteins"/>
    <property type="match status" value="1"/>
</dbReference>
<proteinExistence type="predicted"/>
<dbReference type="InterPro" id="IPR012340">
    <property type="entry name" value="NA-bd_OB-fold"/>
</dbReference>
<dbReference type="InterPro" id="IPR002059">
    <property type="entry name" value="CSP_DNA-bd"/>
</dbReference>
<dbReference type="EMBL" id="QWGE01000005">
    <property type="protein sequence ID" value="RIJ34211.1"/>
    <property type="molecule type" value="Genomic_DNA"/>
</dbReference>
<dbReference type="RefSeq" id="WP_119433071.1">
    <property type="nucleotide sequence ID" value="NZ_QWGE01000005.1"/>
</dbReference>
<protein>
    <submittedName>
        <fullName evidence="4">Cold shock domain-containing protein</fullName>
    </submittedName>
</protein>
<dbReference type="PANTHER" id="PTHR11544">
    <property type="entry name" value="COLD SHOCK DOMAIN CONTAINING PROTEINS"/>
    <property type="match status" value="1"/>
</dbReference>
<dbReference type="PRINTS" id="PR00050">
    <property type="entry name" value="COLDSHOCK"/>
</dbReference>
<keyword evidence="2" id="KW-0963">Cytoplasm</keyword>
<dbReference type="SUPFAM" id="SSF50249">
    <property type="entry name" value="Nucleic acid-binding proteins"/>
    <property type="match status" value="1"/>
</dbReference>
<dbReference type="AlphaFoldDB" id="A0A399RTN2"/>
<dbReference type="GO" id="GO:0003676">
    <property type="term" value="F:nucleic acid binding"/>
    <property type="evidence" value="ECO:0007669"/>
    <property type="project" value="InterPro"/>
</dbReference>
<reference evidence="5" key="1">
    <citation type="submission" date="2018-08" db="EMBL/GenBank/DDBJ databases">
        <title>Mucilaginibacter sp. MYSH2.</title>
        <authorList>
            <person name="Seo T."/>
        </authorList>
    </citation>
    <scope>NUCLEOTIDE SEQUENCE [LARGE SCALE GENOMIC DNA]</scope>
    <source>
        <strain evidence="5">KIRAN</strain>
    </source>
</reference>
<dbReference type="PIRSF" id="PIRSF002599">
    <property type="entry name" value="Cold_shock_A"/>
    <property type="match status" value="1"/>
</dbReference>
<dbReference type="OrthoDB" id="1493235at2"/>
<organism evidence="4 5">
    <name type="scientific">Pontibacter oryzae</name>
    <dbReference type="NCBI Taxonomy" id="2304593"/>
    <lineage>
        <taxon>Bacteria</taxon>
        <taxon>Pseudomonadati</taxon>
        <taxon>Bacteroidota</taxon>
        <taxon>Cytophagia</taxon>
        <taxon>Cytophagales</taxon>
        <taxon>Hymenobacteraceae</taxon>
        <taxon>Pontibacter</taxon>
    </lineage>
</organism>
<dbReference type="InterPro" id="IPR050181">
    <property type="entry name" value="Cold_shock_domain"/>
</dbReference>
<gene>
    <name evidence="4" type="ORF">D1627_14880</name>
</gene>
<evidence type="ECO:0000313" key="5">
    <source>
        <dbReference type="Proteomes" id="UP000266005"/>
    </source>
</evidence>
<dbReference type="Pfam" id="PF00313">
    <property type="entry name" value="CSD"/>
    <property type="match status" value="1"/>
</dbReference>
<sequence length="63" mass="7211">MNKGTVKFYNDSKGFGFIKDADSDQEYFVHVSGLVHEIRENDEVTYELQEGRKGLNAVNVKRS</sequence>
<evidence type="ECO:0000313" key="4">
    <source>
        <dbReference type="EMBL" id="RIJ34211.1"/>
    </source>
</evidence>
<keyword evidence="5" id="KW-1185">Reference proteome</keyword>
<dbReference type="InterPro" id="IPR012156">
    <property type="entry name" value="Cold_shock_CspA"/>
</dbReference>
<feature type="domain" description="CSD" evidence="3">
    <location>
        <begin position="1"/>
        <end position="62"/>
    </location>
</feature>
<dbReference type="SMART" id="SM00357">
    <property type="entry name" value="CSP"/>
    <property type="match status" value="1"/>
</dbReference>
<comment type="caution">
    <text evidence="4">The sequence shown here is derived from an EMBL/GenBank/DDBJ whole genome shotgun (WGS) entry which is preliminary data.</text>
</comment>
<evidence type="ECO:0000256" key="2">
    <source>
        <dbReference type="ARBA" id="ARBA00022490"/>
    </source>
</evidence>
<dbReference type="Proteomes" id="UP000266005">
    <property type="component" value="Unassembled WGS sequence"/>
</dbReference>
<dbReference type="PROSITE" id="PS51857">
    <property type="entry name" value="CSD_2"/>
    <property type="match status" value="1"/>
</dbReference>
<dbReference type="CDD" id="cd04458">
    <property type="entry name" value="CSP_CDS"/>
    <property type="match status" value="1"/>
</dbReference>
<evidence type="ECO:0000256" key="1">
    <source>
        <dbReference type="ARBA" id="ARBA00004496"/>
    </source>
</evidence>